<dbReference type="UniPathway" id="UPA00034">
    <property type="reaction ID" value="UER00025"/>
</dbReference>
<evidence type="ECO:0000256" key="7">
    <source>
        <dbReference type="ARBA" id="ARBA00051712"/>
    </source>
</evidence>
<evidence type="ECO:0000256" key="3">
    <source>
        <dbReference type="ARBA" id="ARBA00013080"/>
    </source>
</evidence>
<protein>
    <recommendedName>
        <fullName evidence="3 8">Diaminopimelate epimerase</fullName>
        <shortName evidence="8">DAP epimerase</shortName>
        <ecNumber evidence="3 8">5.1.1.7</ecNumber>
    </recommendedName>
    <alternativeName>
        <fullName evidence="8">PLP-independent amino acid racemase</fullName>
    </alternativeName>
</protein>
<evidence type="ECO:0000256" key="2">
    <source>
        <dbReference type="ARBA" id="ARBA00010219"/>
    </source>
</evidence>
<feature type="binding site" evidence="8">
    <location>
        <position position="61"/>
    </location>
    <ligand>
        <name>substrate</name>
    </ligand>
</feature>
<name>A0A7D4AZ48_9BACT</name>
<dbReference type="InterPro" id="IPR018510">
    <property type="entry name" value="DAP_epimerase_AS"/>
</dbReference>
<evidence type="ECO:0000313" key="11">
    <source>
        <dbReference type="Proteomes" id="UP000500961"/>
    </source>
</evidence>
<keyword evidence="8" id="KW-0963">Cytoplasm</keyword>
<dbReference type="EMBL" id="CP041345">
    <property type="protein sequence ID" value="QKG81214.1"/>
    <property type="molecule type" value="Genomic_DNA"/>
</dbReference>
<feature type="active site" evidence="9">
    <location>
        <position position="70"/>
    </location>
</feature>
<dbReference type="InterPro" id="IPR001653">
    <property type="entry name" value="DAP_epimerase_DapF"/>
</dbReference>
<comment type="subcellular location">
    <subcellularLocation>
        <location evidence="8">Cytoplasm</location>
    </subcellularLocation>
</comment>
<dbReference type="SUPFAM" id="SSF54506">
    <property type="entry name" value="Diaminopimelate epimerase-like"/>
    <property type="match status" value="2"/>
</dbReference>
<comment type="caution">
    <text evidence="8">Lacks conserved residue(s) required for the propagation of feature annotation.</text>
</comment>
<feature type="binding site" evidence="8">
    <location>
        <position position="168"/>
    </location>
    <ligand>
        <name>substrate</name>
    </ligand>
</feature>
<dbReference type="KEGG" id="ttz:FHG85_04625"/>
<feature type="binding site" evidence="8">
    <location>
        <begin position="186"/>
        <end position="187"/>
    </location>
    <ligand>
        <name>substrate</name>
    </ligand>
</feature>
<dbReference type="PROSITE" id="PS01326">
    <property type="entry name" value="DAP_EPIMERASE"/>
    <property type="match status" value="1"/>
</dbReference>
<keyword evidence="11" id="KW-1185">Reference proteome</keyword>
<dbReference type="NCBIfam" id="TIGR00652">
    <property type="entry name" value="DapF"/>
    <property type="match status" value="1"/>
</dbReference>
<evidence type="ECO:0000256" key="5">
    <source>
        <dbReference type="ARBA" id="ARBA00023154"/>
    </source>
</evidence>
<comment type="subunit">
    <text evidence="8">Homodimer.</text>
</comment>
<reference evidence="10 11" key="1">
    <citation type="submission" date="2019-07" db="EMBL/GenBank/DDBJ databases">
        <title>Thalassofilum flectens gen. nov., sp. nov., a novel moderate thermophilic anaerobe from a shallow sea hot spring in Kunashir Island (Russia), representing a new family in the order Bacteroidales, and proposal of Thalassofilacea fam. nov.</title>
        <authorList>
            <person name="Kochetkova T.V."/>
            <person name="Podosokorskaya O.A."/>
            <person name="Novikov A."/>
            <person name="Elcheninov A.G."/>
            <person name="Toshchakov S.V."/>
            <person name="Kublanov I.V."/>
        </authorList>
    </citation>
    <scope>NUCLEOTIDE SEQUENCE [LARGE SCALE GENOMIC DNA]</scope>
    <source>
        <strain evidence="10 11">38-H</strain>
    </source>
</reference>
<evidence type="ECO:0000256" key="9">
    <source>
        <dbReference type="PROSITE-ProRule" id="PRU10125"/>
    </source>
</evidence>
<keyword evidence="4 8" id="KW-0028">Amino-acid biosynthesis</keyword>
<comment type="similarity">
    <text evidence="2 8">Belongs to the diaminopimelate epimerase family.</text>
</comment>
<feature type="site" description="Could be important to modulate the pK values of the two catalytic cysteine residues" evidence="8">
    <location>
        <position position="136"/>
    </location>
</feature>
<gene>
    <name evidence="8" type="primary">dapF</name>
    <name evidence="10" type="ORF">FHG85_04625</name>
</gene>
<proteinExistence type="inferred from homology"/>
<feature type="active site" description="Proton acceptor" evidence="8">
    <location>
        <position position="196"/>
    </location>
</feature>
<feature type="binding site" evidence="8">
    <location>
        <begin position="71"/>
        <end position="72"/>
    </location>
    <ligand>
        <name>substrate</name>
    </ligand>
</feature>
<comment type="catalytic activity">
    <reaction evidence="7 8">
        <text>(2S,6S)-2,6-diaminopimelate = meso-2,6-diaminopimelate</text>
        <dbReference type="Rhea" id="RHEA:15393"/>
        <dbReference type="ChEBI" id="CHEBI:57609"/>
        <dbReference type="ChEBI" id="CHEBI:57791"/>
        <dbReference type="EC" id="5.1.1.7"/>
    </reaction>
</comment>
<feature type="active site" description="Proton donor" evidence="8">
    <location>
        <position position="70"/>
    </location>
</feature>
<feature type="site" description="Could be important to modulate the pK values of the two catalytic cysteine residues" evidence="8">
    <location>
        <position position="186"/>
    </location>
</feature>
<dbReference type="EC" id="5.1.1.7" evidence="3 8"/>
<dbReference type="HAMAP" id="MF_00197">
    <property type="entry name" value="DAP_epimerase"/>
    <property type="match status" value="1"/>
</dbReference>
<comment type="pathway">
    <text evidence="1 8">Amino-acid biosynthesis; L-lysine biosynthesis via DAP pathway; DL-2,6-diaminopimelate from LL-2,6-diaminopimelate: step 1/1.</text>
</comment>
<dbReference type="GO" id="GO:0008837">
    <property type="term" value="F:diaminopimelate epimerase activity"/>
    <property type="evidence" value="ECO:0007669"/>
    <property type="project" value="UniProtKB-UniRule"/>
</dbReference>
<evidence type="ECO:0000313" key="10">
    <source>
        <dbReference type="EMBL" id="QKG81214.1"/>
    </source>
</evidence>
<evidence type="ECO:0000256" key="6">
    <source>
        <dbReference type="ARBA" id="ARBA00023235"/>
    </source>
</evidence>
<feature type="binding site" evidence="8">
    <location>
        <position position="11"/>
    </location>
    <ligand>
        <name>substrate</name>
    </ligand>
</feature>
<evidence type="ECO:0000256" key="8">
    <source>
        <dbReference type="HAMAP-Rule" id="MF_00197"/>
    </source>
</evidence>
<organism evidence="10 11">
    <name type="scientific">Tenuifilum thalassicum</name>
    <dbReference type="NCBI Taxonomy" id="2590900"/>
    <lineage>
        <taxon>Bacteria</taxon>
        <taxon>Pseudomonadati</taxon>
        <taxon>Bacteroidota</taxon>
        <taxon>Bacteroidia</taxon>
        <taxon>Bacteroidales</taxon>
        <taxon>Tenuifilaceae</taxon>
        <taxon>Tenuifilum</taxon>
    </lineage>
</organism>
<dbReference type="GO" id="GO:0009089">
    <property type="term" value="P:lysine biosynthetic process via diaminopimelate"/>
    <property type="evidence" value="ECO:0007669"/>
    <property type="project" value="UniProtKB-UniRule"/>
</dbReference>
<keyword evidence="5 8" id="KW-0457">Lysine biosynthesis</keyword>
<feature type="binding site" evidence="8">
    <location>
        <begin position="197"/>
        <end position="198"/>
    </location>
    <ligand>
        <name>substrate</name>
    </ligand>
</feature>
<evidence type="ECO:0000256" key="4">
    <source>
        <dbReference type="ARBA" id="ARBA00022605"/>
    </source>
</evidence>
<accession>A0A7D4AZ48</accession>
<comment type="function">
    <text evidence="8">Catalyzes the stereoinversion of LL-2,6-diaminopimelate (L,L-DAP) to meso-diaminopimelate (meso-DAP), a precursor of L-lysine and an essential component of the bacterial peptidoglycan.</text>
</comment>
<dbReference type="Pfam" id="PF01678">
    <property type="entry name" value="DAP_epimerase"/>
    <property type="match status" value="2"/>
</dbReference>
<dbReference type="AlphaFoldDB" id="A0A7D4AZ48"/>
<dbReference type="Proteomes" id="UP000500961">
    <property type="component" value="Chromosome"/>
</dbReference>
<dbReference type="PANTHER" id="PTHR31689:SF0">
    <property type="entry name" value="DIAMINOPIMELATE EPIMERASE"/>
    <property type="match status" value="1"/>
</dbReference>
<keyword evidence="6 8" id="KW-0413">Isomerase</keyword>
<evidence type="ECO:0000256" key="1">
    <source>
        <dbReference type="ARBA" id="ARBA00005196"/>
    </source>
</evidence>
<dbReference type="PANTHER" id="PTHR31689">
    <property type="entry name" value="DIAMINOPIMELATE EPIMERASE, CHLOROPLASTIC"/>
    <property type="match status" value="1"/>
</dbReference>
<sequence>MQFYKYHGAGNDFIMIDNRKNIFSPQPNVINKLCNRYFGIGANGLILLEINNEMPFMRYFNSDGNEATMCGNGGRCFAAFTKHLGICNGNSIKFMGIDGEHIALFNPDGFIKLKMIDVKKIELIDDNYFLDTGSPHYVQFVRDIETVDVDREGKLIRKTVNFNNGGTNVNFVQEIKPGEIKIRTYERGVEAETLACGTGATAAAIAYSHYFEIETNPIDVKAIGGNLKIYFERGNERFENVWLEGPAKKVFEGIIDIDSYGKDTI</sequence>
<dbReference type="GO" id="GO:0005829">
    <property type="term" value="C:cytosol"/>
    <property type="evidence" value="ECO:0007669"/>
    <property type="project" value="TreeGrafter"/>
</dbReference>
<dbReference type="Gene3D" id="3.10.310.10">
    <property type="entry name" value="Diaminopimelate Epimerase, Chain A, domain 1"/>
    <property type="match status" value="2"/>
</dbReference>